<dbReference type="EMBL" id="ADVG01000003">
    <property type="protein sequence ID" value="EFH83125.1"/>
    <property type="molecule type" value="Genomic_DNA"/>
</dbReference>
<comment type="caution">
    <text evidence="1">The sequence shown here is derived from an EMBL/GenBank/DDBJ whole genome shotgun (WGS) entry which is preliminary data.</text>
</comment>
<protein>
    <submittedName>
        <fullName evidence="1">Uncharacterized protein</fullName>
    </submittedName>
</protein>
<name>D6TXS8_KTERA</name>
<dbReference type="STRING" id="485913.Krac_4058"/>
<accession>D6TXS8</accession>
<organism evidence="1 2">
    <name type="scientific">Ktedonobacter racemifer DSM 44963</name>
    <dbReference type="NCBI Taxonomy" id="485913"/>
    <lineage>
        <taxon>Bacteria</taxon>
        <taxon>Bacillati</taxon>
        <taxon>Chloroflexota</taxon>
        <taxon>Ktedonobacteria</taxon>
        <taxon>Ktedonobacterales</taxon>
        <taxon>Ktedonobacteraceae</taxon>
        <taxon>Ktedonobacter</taxon>
    </lineage>
</organism>
<sequence>MSIPTVCNVRQQTVGIDQQQAMLWRLSASFHRGDGTSPIGSGFPWMTTTDSRD</sequence>
<dbReference type="RefSeq" id="WP_007913592.1">
    <property type="nucleotide sequence ID" value="NZ_ADVG01000003.1"/>
</dbReference>
<evidence type="ECO:0000313" key="2">
    <source>
        <dbReference type="Proteomes" id="UP000004508"/>
    </source>
</evidence>
<evidence type="ECO:0000313" key="1">
    <source>
        <dbReference type="EMBL" id="EFH83125.1"/>
    </source>
</evidence>
<dbReference type="AlphaFoldDB" id="D6TXS8"/>
<reference evidence="1 2" key="1">
    <citation type="journal article" date="2011" name="Stand. Genomic Sci.">
        <title>Non-contiguous finished genome sequence and contextual data of the filamentous soil bacterium Ktedonobacter racemifer type strain (SOSP1-21).</title>
        <authorList>
            <person name="Chang Y.J."/>
            <person name="Land M."/>
            <person name="Hauser L."/>
            <person name="Chertkov O."/>
            <person name="Del Rio T.G."/>
            <person name="Nolan M."/>
            <person name="Copeland A."/>
            <person name="Tice H."/>
            <person name="Cheng J.F."/>
            <person name="Lucas S."/>
            <person name="Han C."/>
            <person name="Goodwin L."/>
            <person name="Pitluck S."/>
            <person name="Ivanova N."/>
            <person name="Ovchinikova G."/>
            <person name="Pati A."/>
            <person name="Chen A."/>
            <person name="Palaniappan K."/>
            <person name="Mavromatis K."/>
            <person name="Liolios K."/>
            <person name="Brettin T."/>
            <person name="Fiebig A."/>
            <person name="Rohde M."/>
            <person name="Abt B."/>
            <person name="Goker M."/>
            <person name="Detter J.C."/>
            <person name="Woyke T."/>
            <person name="Bristow J."/>
            <person name="Eisen J.A."/>
            <person name="Markowitz V."/>
            <person name="Hugenholtz P."/>
            <person name="Kyrpides N.C."/>
            <person name="Klenk H.P."/>
            <person name="Lapidus A."/>
        </authorList>
    </citation>
    <scope>NUCLEOTIDE SEQUENCE [LARGE SCALE GENOMIC DNA]</scope>
    <source>
        <strain evidence="2">DSM 44963</strain>
    </source>
</reference>
<proteinExistence type="predicted"/>
<dbReference type="Proteomes" id="UP000004508">
    <property type="component" value="Unassembled WGS sequence"/>
</dbReference>
<gene>
    <name evidence="1" type="ORF">Krac_4058</name>
</gene>
<dbReference type="InParanoid" id="D6TXS8"/>
<keyword evidence="2" id="KW-1185">Reference proteome</keyword>